<reference evidence="8" key="1">
    <citation type="submission" date="2021-02" db="EMBL/GenBank/DDBJ databases">
        <authorList>
            <person name="Dougan E. K."/>
            <person name="Rhodes N."/>
            <person name="Thang M."/>
            <person name="Chan C."/>
        </authorList>
    </citation>
    <scope>NUCLEOTIDE SEQUENCE</scope>
</reference>
<dbReference type="AlphaFoldDB" id="A0A812JYT5"/>
<evidence type="ECO:0000256" key="1">
    <source>
        <dbReference type="ARBA" id="ARBA00004141"/>
    </source>
</evidence>
<proteinExistence type="predicted"/>
<evidence type="ECO:0000256" key="5">
    <source>
        <dbReference type="SAM" id="MobiDB-lite"/>
    </source>
</evidence>
<dbReference type="InterPro" id="IPR005821">
    <property type="entry name" value="Ion_trans_dom"/>
</dbReference>
<evidence type="ECO:0000256" key="3">
    <source>
        <dbReference type="ARBA" id="ARBA00022989"/>
    </source>
</evidence>
<dbReference type="Pfam" id="PF00520">
    <property type="entry name" value="Ion_trans"/>
    <property type="match status" value="1"/>
</dbReference>
<keyword evidence="9" id="KW-1185">Reference proteome</keyword>
<evidence type="ECO:0000313" key="9">
    <source>
        <dbReference type="Proteomes" id="UP000604046"/>
    </source>
</evidence>
<evidence type="ECO:0000256" key="4">
    <source>
        <dbReference type="ARBA" id="ARBA00023136"/>
    </source>
</evidence>
<dbReference type="PANTHER" id="PTHR10037">
    <property type="entry name" value="VOLTAGE-GATED CATION CHANNEL CALCIUM AND SODIUM"/>
    <property type="match status" value="1"/>
</dbReference>
<feature type="region of interest" description="Disordered" evidence="5">
    <location>
        <begin position="167"/>
        <end position="206"/>
    </location>
</feature>
<organism evidence="8 9">
    <name type="scientific">Symbiodinium natans</name>
    <dbReference type="NCBI Taxonomy" id="878477"/>
    <lineage>
        <taxon>Eukaryota</taxon>
        <taxon>Sar</taxon>
        <taxon>Alveolata</taxon>
        <taxon>Dinophyceae</taxon>
        <taxon>Suessiales</taxon>
        <taxon>Symbiodiniaceae</taxon>
        <taxon>Symbiodinium</taxon>
    </lineage>
</organism>
<dbReference type="OrthoDB" id="431720at2759"/>
<feature type="domain" description="Ion transport" evidence="7">
    <location>
        <begin position="260"/>
        <end position="456"/>
    </location>
</feature>
<dbReference type="PANTHER" id="PTHR10037:SF62">
    <property type="entry name" value="SODIUM CHANNEL PROTEIN 60E"/>
    <property type="match status" value="1"/>
</dbReference>
<feature type="compositionally biased region" description="Polar residues" evidence="5">
    <location>
        <begin position="72"/>
        <end position="87"/>
    </location>
</feature>
<dbReference type="InterPro" id="IPR043203">
    <property type="entry name" value="VGCC_Ca_Na"/>
</dbReference>
<evidence type="ECO:0000256" key="6">
    <source>
        <dbReference type="SAM" id="Phobius"/>
    </source>
</evidence>
<keyword evidence="4 6" id="KW-0472">Membrane</keyword>
<protein>
    <submittedName>
        <fullName evidence="8">Scn11a protein</fullName>
    </submittedName>
</protein>
<dbReference type="Proteomes" id="UP000604046">
    <property type="component" value="Unassembled WGS sequence"/>
</dbReference>
<dbReference type="Gene3D" id="1.20.120.350">
    <property type="entry name" value="Voltage-gated potassium channels. Chain C"/>
    <property type="match status" value="1"/>
</dbReference>
<comment type="subcellular location">
    <subcellularLocation>
        <location evidence="1">Membrane</location>
        <topology evidence="1">Multi-pass membrane protein</topology>
    </subcellularLocation>
</comment>
<evidence type="ECO:0000256" key="2">
    <source>
        <dbReference type="ARBA" id="ARBA00022692"/>
    </source>
</evidence>
<feature type="region of interest" description="Disordered" evidence="5">
    <location>
        <begin position="23"/>
        <end position="105"/>
    </location>
</feature>
<gene>
    <name evidence="8" type="primary">Scn11a</name>
    <name evidence="8" type="ORF">SNAT2548_LOCUS7660</name>
</gene>
<dbReference type="EMBL" id="CAJNDS010000540">
    <property type="protein sequence ID" value="CAE7216695.1"/>
    <property type="molecule type" value="Genomic_DNA"/>
</dbReference>
<name>A0A812JYT5_9DINO</name>
<dbReference type="SUPFAM" id="SSF81324">
    <property type="entry name" value="Voltage-gated potassium channels"/>
    <property type="match status" value="1"/>
</dbReference>
<sequence>LTAPASPKGPLSPRTQMQNLLLEQGSSEASNVTSELSCSWRSSGEDAENKSSNGSQAKKISFVEEAEIRQPLETSAETSPAGSQQVAQPIEFPRPSDRCDEKFERRVSASSRELYEMQDQMQMASLRRRSVRVSHIINQIEEADLWTRGISTGSRLPEADLWSRGISTGSRLPEDLEHARTSRSSSKPKKEKAHKSDKKKKTLFAHEGDEFEAMKERARNIAAERSLAADGEDSAPLGPPLGRLARLRYRLRRCLGSPQFEVLVGWLVASNAAIIGLEVEHVAQNPLDVPPAWYQWMHLVYAVIFTVELFLRIVAYGVHLYTDAEMFRWSTLDFVIVVSSWVDIIAQWALQESSTSALAPMRVARVLRITRLIRVTRLAKLMLWLKALRTLLYSVFVTLKSLVWAMVLLVLIMYVFAILLTQAATERMRELQAPDAEWTDSDIALKDFWGQMPKKHEAMTSCGFGTCLSMCMGSVLKA</sequence>
<dbReference type="GO" id="GO:0005248">
    <property type="term" value="F:voltage-gated sodium channel activity"/>
    <property type="evidence" value="ECO:0007669"/>
    <property type="project" value="TreeGrafter"/>
</dbReference>
<feature type="transmembrane region" description="Helical" evidence="6">
    <location>
        <begin position="299"/>
        <end position="321"/>
    </location>
</feature>
<keyword evidence="2 6" id="KW-0812">Transmembrane</keyword>
<accession>A0A812JYT5</accession>
<feature type="non-terminal residue" evidence="8">
    <location>
        <position position="478"/>
    </location>
</feature>
<evidence type="ECO:0000313" key="8">
    <source>
        <dbReference type="EMBL" id="CAE7216695.1"/>
    </source>
</evidence>
<evidence type="ECO:0000259" key="7">
    <source>
        <dbReference type="Pfam" id="PF00520"/>
    </source>
</evidence>
<dbReference type="InterPro" id="IPR027359">
    <property type="entry name" value="Volt_channel_dom_sf"/>
</dbReference>
<feature type="transmembrane region" description="Helical" evidence="6">
    <location>
        <begin position="402"/>
        <end position="421"/>
    </location>
</feature>
<comment type="caution">
    <text evidence="8">The sequence shown here is derived from an EMBL/GenBank/DDBJ whole genome shotgun (WGS) entry which is preliminary data.</text>
</comment>
<dbReference type="GO" id="GO:0001518">
    <property type="term" value="C:voltage-gated sodium channel complex"/>
    <property type="evidence" value="ECO:0007669"/>
    <property type="project" value="TreeGrafter"/>
</dbReference>
<feature type="compositionally biased region" description="Polar residues" evidence="5">
    <location>
        <begin position="23"/>
        <end position="42"/>
    </location>
</feature>
<feature type="compositionally biased region" description="Basic and acidic residues" evidence="5">
    <location>
        <begin position="94"/>
        <end position="105"/>
    </location>
</feature>
<keyword evidence="3 6" id="KW-1133">Transmembrane helix</keyword>
<feature type="compositionally biased region" description="Basic residues" evidence="5">
    <location>
        <begin position="186"/>
        <end position="203"/>
    </location>
</feature>